<dbReference type="OrthoDB" id="21336at10239"/>
<dbReference type="InterPro" id="IPR027434">
    <property type="entry name" value="Homing_endonucl"/>
</dbReference>
<protein>
    <submittedName>
        <fullName evidence="2">HNH endonuclease</fullName>
    </submittedName>
</protein>
<name>G1D3P9_9CAUD</name>
<dbReference type="SUPFAM" id="SSF55608">
    <property type="entry name" value="Homing endonucleases"/>
    <property type="match status" value="1"/>
</dbReference>
<gene>
    <name evidence="2" type="primary">14</name>
    <name evidence="2" type="ORF">LITTLEE_14</name>
</gene>
<feature type="domain" description="Homing endonuclease LAGLIDADG" evidence="1">
    <location>
        <begin position="18"/>
        <end position="57"/>
    </location>
</feature>
<dbReference type="Proteomes" id="UP000008414">
    <property type="component" value="Segment"/>
</dbReference>
<keyword evidence="2" id="KW-0255">Endonuclease</keyword>
<dbReference type="RefSeq" id="YP_009636925.1">
    <property type="nucleotide sequence ID" value="NC_042322.1"/>
</dbReference>
<sequence>MLDRIAIEMQEPIINEANIAWLAGLFEGEGCMSIAKNGGTRLTIRMTDRDVIEQVFAMFPSTRIQVVEPQQDNWKTQYAWRVSDPSKVREILGLLLPWFGERRAARARELLHHLDTRPGLGHWAKRTQCVNGHEFSEENTYVNPNNGYRSCRTCSAAAQRRAYQRRKANSLGQVISA</sequence>
<organism evidence="2 3">
    <name type="scientific">Mycobacterium phage LittleE</name>
    <dbReference type="NCBI Taxonomy" id="2922212"/>
    <lineage>
        <taxon>Viruses</taxon>
        <taxon>Duplodnaviria</taxon>
        <taxon>Heunggongvirae</taxon>
        <taxon>Uroviricota</taxon>
        <taxon>Caudoviricetes</taxon>
        <taxon>Omegavirus</taxon>
        <taxon>Omegavirus littlee</taxon>
    </lineage>
</organism>
<reference evidence="2 3" key="1">
    <citation type="journal article" date="2012" name="J. Virol.">
        <title>Complete Genome Sequences of 138 Mycobacteriophages.</title>
        <authorList>
            <consortium name="the Science Education Alliance Phage Hunters Advancing Genomics and Evolutionary Science Program"/>
            <consortium name="the KwaZulu-Natal Research Institute for Tuberculosis and HIV Mycobacterial Genetics Course Students"/>
            <consortium name="the Phage Hunters Integrating Research and Education Program"/>
            <person name="Hatfull G.F."/>
        </authorList>
    </citation>
    <scope>NUCLEOTIDE SEQUENCE [LARGE SCALE GENOMIC DNA]</scope>
    <source>
        <strain evidence="2">LittleE</strain>
    </source>
</reference>
<dbReference type="Gene3D" id="3.10.28.10">
    <property type="entry name" value="Homing endonucleases"/>
    <property type="match status" value="1"/>
</dbReference>
<dbReference type="GeneID" id="40233671"/>
<dbReference type="InterPro" id="IPR004860">
    <property type="entry name" value="LAGLIDADG_dom"/>
</dbReference>
<evidence type="ECO:0000259" key="1">
    <source>
        <dbReference type="Pfam" id="PF14528"/>
    </source>
</evidence>
<evidence type="ECO:0000313" key="2">
    <source>
        <dbReference type="EMBL" id="AEK09399.1"/>
    </source>
</evidence>
<evidence type="ECO:0000313" key="3">
    <source>
        <dbReference type="Proteomes" id="UP000008414"/>
    </source>
</evidence>
<accession>G1D3P9</accession>
<keyword evidence="3" id="KW-1185">Reference proteome</keyword>
<dbReference type="EMBL" id="JF937101">
    <property type="protein sequence ID" value="AEK09399.1"/>
    <property type="molecule type" value="Genomic_DNA"/>
</dbReference>
<keyword evidence="2" id="KW-0540">Nuclease</keyword>
<dbReference type="Pfam" id="PF14528">
    <property type="entry name" value="LAGLIDADG_3"/>
    <property type="match status" value="1"/>
</dbReference>
<proteinExistence type="predicted"/>
<keyword evidence="2" id="KW-0378">Hydrolase</keyword>
<dbReference type="GO" id="GO:0004519">
    <property type="term" value="F:endonuclease activity"/>
    <property type="evidence" value="ECO:0007669"/>
    <property type="project" value="UniProtKB-KW"/>
</dbReference>